<sequence>MSIELLPTIYSLEVYEDSFENDPSYHVNSQTAFSAISVGDYFNHRVADTWYDRPDTAKEKFQIQEVEHIVFVHDGLQNHHKTMIKLKKVPYSWD</sequence>
<dbReference type="AlphaFoldDB" id="A0AAW3IUS9"/>
<evidence type="ECO:0000313" key="1">
    <source>
        <dbReference type="EMBL" id="KOY28434.1"/>
    </source>
</evidence>
<organism evidence="1 2">
    <name type="scientific">Vibrio parahaemolyticus</name>
    <dbReference type="NCBI Taxonomy" id="670"/>
    <lineage>
        <taxon>Bacteria</taxon>
        <taxon>Pseudomonadati</taxon>
        <taxon>Pseudomonadota</taxon>
        <taxon>Gammaproteobacteria</taxon>
        <taxon>Vibrionales</taxon>
        <taxon>Vibrionaceae</taxon>
        <taxon>Vibrio</taxon>
    </lineage>
</organism>
<comment type="caution">
    <text evidence="1">The sequence shown here is derived from an EMBL/GenBank/DDBJ whole genome shotgun (WGS) entry which is preliminary data.</text>
</comment>
<proteinExistence type="predicted"/>
<evidence type="ECO:0000313" key="2">
    <source>
        <dbReference type="Proteomes" id="UP000037697"/>
    </source>
</evidence>
<reference evidence="1 2" key="1">
    <citation type="submission" date="2015-07" db="EMBL/GenBank/DDBJ databases">
        <title>Foodborne Vibrio parahaemolyticus Isolates.</title>
        <authorList>
            <person name="Ronholm J."/>
            <person name="Petronella N."/>
            <person name="Kenwell R."/>
            <person name="Banerjee S."/>
        </authorList>
    </citation>
    <scope>NUCLEOTIDE SEQUENCE [LARGE SCALE GENOMIC DNA]</scope>
    <source>
        <strain evidence="1 2">HS-06-05</strain>
    </source>
</reference>
<gene>
    <name evidence="1" type="ORF">ACX05_18775</name>
</gene>
<protein>
    <submittedName>
        <fullName evidence="1">Uncharacterized protein</fullName>
    </submittedName>
</protein>
<name>A0AAW3IUS9_VIBPH</name>
<dbReference type="Proteomes" id="UP000037697">
    <property type="component" value="Unassembled WGS sequence"/>
</dbReference>
<dbReference type="RefSeq" id="WP_053812417.1">
    <property type="nucleotide sequence ID" value="NZ_LIRS01000099.1"/>
</dbReference>
<accession>A0AAW3IUS9</accession>
<dbReference type="EMBL" id="LIRS01000099">
    <property type="protein sequence ID" value="KOY28434.1"/>
    <property type="molecule type" value="Genomic_DNA"/>
</dbReference>